<keyword evidence="3" id="KW-1185">Reference proteome</keyword>
<dbReference type="Proteomes" id="UP001161390">
    <property type="component" value="Unassembled WGS sequence"/>
</dbReference>
<organism evidence="2 3">
    <name type="scientific">Algimonas porphyrae</name>
    <dbReference type="NCBI Taxonomy" id="1128113"/>
    <lineage>
        <taxon>Bacteria</taxon>
        <taxon>Pseudomonadati</taxon>
        <taxon>Pseudomonadota</taxon>
        <taxon>Alphaproteobacteria</taxon>
        <taxon>Maricaulales</taxon>
        <taxon>Robiginitomaculaceae</taxon>
        <taxon>Algimonas</taxon>
    </lineage>
</organism>
<evidence type="ECO:0000259" key="1">
    <source>
        <dbReference type="Pfam" id="PF03432"/>
    </source>
</evidence>
<dbReference type="Pfam" id="PF03432">
    <property type="entry name" value="Relaxase"/>
    <property type="match status" value="1"/>
</dbReference>
<comment type="caution">
    <text evidence="2">The sequence shown here is derived from an EMBL/GenBank/DDBJ whole genome shotgun (WGS) entry which is preliminary data.</text>
</comment>
<feature type="domain" description="MobA/VirD2-like nuclease" evidence="1">
    <location>
        <begin position="97"/>
        <end position="186"/>
    </location>
</feature>
<proteinExistence type="predicted"/>
<protein>
    <submittedName>
        <fullName evidence="2">Conjugal transfer protein TraI</fullName>
    </submittedName>
</protein>
<sequence>MRGFFERVGKGAKAKRGGFEGVGGSPVRQMQFQRRVMVKASIRKMEISGLAKLKKHLAYIERDGADERGKTARLFGPDEGLAEPDLNSPDRAESFAERCRDDRHHFRFIVAPEDAGKMESLSDFTRDLVSQMEADLDTKLEWVATNHYDTGQPHTHLIVRGVRDDGTDLVIPRRYISQTLRKRAQALVETELGPVSQMEGRVRLAKTIEARQFTPLDRGLSDLENDGVIDMSAPVPRGRVWLRQIQVRRLQTLARMGLSENIGSGRWKVEPDFADTLQRMGERRDIIRTLHRRVGGIDGRDPNSWVEGLVTERNRFDPNRIGAVPVTGVVRHYGRQDDTKPGGFVVIDSEAGTSLYAKVADDDVFETLKSGQVVTLSPHSREPKSVDRSIAAFAEARGGTYSEVAHVLEGDRVSEEYARAHVRRLEALRRQKVVARQADGTWRIPSDYLDRVADYEMRRTSNMPASLSRESRLALSQMETARGVTLLDRKLAENSAGMNTGKLFETALSHRVNVLKGMGIELDENGRLPDGALDKLRSIDLHDAADQIGNTLGKAYRPLGQSRRVGGTFRETVERPSGKFAVIERSREFTLVPWRPVMDRRLGKSIAGRVSGSGGISWDVTGRSGPQR</sequence>
<name>A0ABQ5UXN3_9PROT</name>
<dbReference type="Pfam" id="PF11843">
    <property type="entry name" value="DUF3363"/>
    <property type="match status" value="1"/>
</dbReference>
<dbReference type="InterPro" id="IPR021795">
    <property type="entry name" value="DUF3363"/>
</dbReference>
<accession>A0ABQ5UXN3</accession>
<dbReference type="InterPro" id="IPR005094">
    <property type="entry name" value="Endonuclease_MobA/VirD2"/>
</dbReference>
<reference evidence="2" key="1">
    <citation type="journal article" date="2014" name="Int. J. Syst. Evol. Microbiol.">
        <title>Complete genome of a new Firmicutes species belonging to the dominant human colonic microbiota ('Ruminococcus bicirculans') reveals two chromosomes and a selective capacity to utilize plant glucans.</title>
        <authorList>
            <consortium name="NISC Comparative Sequencing Program"/>
            <person name="Wegmann U."/>
            <person name="Louis P."/>
            <person name="Goesmann A."/>
            <person name="Henrissat B."/>
            <person name="Duncan S.H."/>
            <person name="Flint H.J."/>
        </authorList>
    </citation>
    <scope>NUCLEOTIDE SEQUENCE</scope>
    <source>
        <strain evidence="2">NBRC 108216</strain>
    </source>
</reference>
<gene>
    <name evidence="2" type="ORF">GCM10007854_04500</name>
</gene>
<dbReference type="RefSeq" id="WP_284369244.1">
    <property type="nucleotide sequence ID" value="NZ_BSNJ01000001.1"/>
</dbReference>
<evidence type="ECO:0000313" key="2">
    <source>
        <dbReference type="EMBL" id="GLQ19495.1"/>
    </source>
</evidence>
<dbReference type="EMBL" id="BSNJ01000001">
    <property type="protein sequence ID" value="GLQ19495.1"/>
    <property type="molecule type" value="Genomic_DNA"/>
</dbReference>
<evidence type="ECO:0000313" key="3">
    <source>
        <dbReference type="Proteomes" id="UP001161390"/>
    </source>
</evidence>
<reference evidence="2" key="2">
    <citation type="submission" date="2023-01" db="EMBL/GenBank/DDBJ databases">
        <title>Draft genome sequence of Algimonas porphyrae strain NBRC 108216.</title>
        <authorList>
            <person name="Sun Q."/>
            <person name="Mori K."/>
        </authorList>
    </citation>
    <scope>NUCLEOTIDE SEQUENCE</scope>
    <source>
        <strain evidence="2">NBRC 108216</strain>
    </source>
</reference>